<accession>A0AAP3GDU5</accession>
<feature type="domain" description="Phage neck terminator protein gp12-like" evidence="1">
    <location>
        <begin position="10"/>
        <end position="174"/>
    </location>
</feature>
<dbReference type="Pfam" id="PF23961">
    <property type="entry name" value="Phage_tail_terminator_9"/>
    <property type="match status" value="1"/>
</dbReference>
<gene>
    <name evidence="2" type="ORF">O0554_18080</name>
</gene>
<proteinExistence type="predicted"/>
<sequence>MTDTALLLAEIEDIFWNCTIKLLGLDPEMKESQKRIRIGYSAEGAPAWKRDENVGFILVSLANDPYTQQVEISYNKTSETTADHVSSYTRVIQVSWTFYGPSSFDDADKVRAGLYRSPLLFSPLHLVTNVPSSLRLPELFGGQWWERSTLTARFNEKVVRSSTVNYIETAGIEIIPDR</sequence>
<organism evidence="2 3">
    <name type="scientific">Brevibacillus laterosporus</name>
    <name type="common">Bacillus laterosporus</name>
    <dbReference type="NCBI Taxonomy" id="1465"/>
    <lineage>
        <taxon>Bacteria</taxon>
        <taxon>Bacillati</taxon>
        <taxon>Bacillota</taxon>
        <taxon>Bacilli</taxon>
        <taxon>Bacillales</taxon>
        <taxon>Paenibacillaceae</taxon>
        <taxon>Brevibacillus</taxon>
    </lineage>
</organism>
<dbReference type="AlphaFoldDB" id="A0AAP3GDU5"/>
<reference evidence="2" key="1">
    <citation type="submission" date="2022-09" db="EMBL/GenBank/DDBJ databases">
        <title>Genome analysis and characterization of larvicidal activity of Brevibacillus strains.</title>
        <authorList>
            <person name="Patrusheva E.V."/>
            <person name="Izotova A.O."/>
            <person name="Toshchakov S.V."/>
            <person name="Sineoky S.P."/>
        </authorList>
    </citation>
    <scope>NUCLEOTIDE SEQUENCE</scope>
    <source>
        <strain evidence="2">VKPM_B-13247</strain>
    </source>
</reference>
<evidence type="ECO:0000313" key="2">
    <source>
        <dbReference type="EMBL" id="MCZ0808799.1"/>
    </source>
</evidence>
<dbReference type="InterPro" id="IPR057087">
    <property type="entry name" value="Gp12-like"/>
</dbReference>
<evidence type="ECO:0000259" key="1">
    <source>
        <dbReference type="Pfam" id="PF23961"/>
    </source>
</evidence>
<name>A0AAP3GDU5_BRELA</name>
<protein>
    <recommendedName>
        <fullName evidence="1">Phage neck terminator protein gp12-like domain-containing protein</fullName>
    </recommendedName>
</protein>
<evidence type="ECO:0000313" key="3">
    <source>
        <dbReference type="Proteomes" id="UP001077662"/>
    </source>
</evidence>
<dbReference type="RefSeq" id="WP_258434244.1">
    <property type="nucleotide sequence ID" value="NZ_JANSGW010000024.1"/>
</dbReference>
<dbReference type="EMBL" id="JAPTNE010000024">
    <property type="protein sequence ID" value="MCZ0808799.1"/>
    <property type="molecule type" value="Genomic_DNA"/>
</dbReference>
<comment type="caution">
    <text evidence="2">The sequence shown here is derived from an EMBL/GenBank/DDBJ whole genome shotgun (WGS) entry which is preliminary data.</text>
</comment>
<dbReference type="Proteomes" id="UP001077662">
    <property type="component" value="Unassembled WGS sequence"/>
</dbReference>